<reference evidence="5" key="1">
    <citation type="journal article" date="2020" name="mSystems">
        <title>Genome- and Community-Level Interaction Insights into Carbon Utilization and Element Cycling Functions of Hydrothermarchaeota in Hydrothermal Sediment.</title>
        <authorList>
            <person name="Zhou Z."/>
            <person name="Liu Y."/>
            <person name="Xu W."/>
            <person name="Pan J."/>
            <person name="Luo Z.H."/>
            <person name="Li M."/>
        </authorList>
    </citation>
    <scope>NUCLEOTIDE SEQUENCE [LARGE SCALE GENOMIC DNA]</scope>
    <source>
        <strain evidence="5">HyVt-538</strain>
    </source>
</reference>
<dbReference type="CDD" id="cd07989">
    <property type="entry name" value="LPLAT_AGPAT-like"/>
    <property type="match status" value="1"/>
</dbReference>
<evidence type="ECO:0000313" key="5">
    <source>
        <dbReference type="EMBL" id="HHI89011.1"/>
    </source>
</evidence>
<organism evidence="5">
    <name type="scientific">Hellea balneolensis</name>
    <dbReference type="NCBI Taxonomy" id="287478"/>
    <lineage>
        <taxon>Bacteria</taxon>
        <taxon>Pseudomonadati</taxon>
        <taxon>Pseudomonadota</taxon>
        <taxon>Alphaproteobacteria</taxon>
        <taxon>Maricaulales</taxon>
        <taxon>Robiginitomaculaceae</taxon>
        <taxon>Hellea</taxon>
    </lineage>
</organism>
<gene>
    <name evidence="5" type="ORF">ENK01_03575</name>
</gene>
<evidence type="ECO:0000256" key="2">
    <source>
        <dbReference type="ARBA" id="ARBA00022679"/>
    </source>
</evidence>
<keyword evidence="2" id="KW-0808">Transferase</keyword>
<name>A0A7V5U1B8_9PROT</name>
<dbReference type="GO" id="GO:0006654">
    <property type="term" value="P:phosphatidic acid biosynthetic process"/>
    <property type="evidence" value="ECO:0007669"/>
    <property type="project" value="TreeGrafter"/>
</dbReference>
<dbReference type="Proteomes" id="UP000885806">
    <property type="component" value="Unassembled WGS sequence"/>
</dbReference>
<feature type="domain" description="Phospholipid/glycerol acyltransferase" evidence="4">
    <location>
        <begin position="70"/>
        <end position="184"/>
    </location>
</feature>
<dbReference type="GO" id="GO:0003841">
    <property type="term" value="F:1-acylglycerol-3-phosphate O-acyltransferase activity"/>
    <property type="evidence" value="ECO:0007669"/>
    <property type="project" value="TreeGrafter"/>
</dbReference>
<comment type="pathway">
    <text evidence="1">Lipid metabolism.</text>
</comment>
<evidence type="ECO:0000256" key="1">
    <source>
        <dbReference type="ARBA" id="ARBA00005189"/>
    </source>
</evidence>
<dbReference type="EMBL" id="DROP01000240">
    <property type="protein sequence ID" value="HHI89011.1"/>
    <property type="molecule type" value="Genomic_DNA"/>
</dbReference>
<dbReference type="SMART" id="SM00563">
    <property type="entry name" value="PlsC"/>
    <property type="match status" value="1"/>
</dbReference>
<dbReference type="PANTHER" id="PTHR10434">
    <property type="entry name" value="1-ACYL-SN-GLYCEROL-3-PHOSPHATE ACYLTRANSFERASE"/>
    <property type="match status" value="1"/>
</dbReference>
<comment type="caution">
    <text evidence="5">The sequence shown here is derived from an EMBL/GenBank/DDBJ whole genome shotgun (WGS) entry which is preliminary data.</text>
</comment>
<dbReference type="PANTHER" id="PTHR10434:SF40">
    <property type="entry name" value="1-ACYL-SN-GLYCEROL-3-PHOSPHATE ACYLTRANSFERASE"/>
    <property type="match status" value="1"/>
</dbReference>
<dbReference type="SUPFAM" id="SSF69593">
    <property type="entry name" value="Glycerol-3-phosphate (1)-acyltransferase"/>
    <property type="match status" value="1"/>
</dbReference>
<evidence type="ECO:0000256" key="3">
    <source>
        <dbReference type="ARBA" id="ARBA00023315"/>
    </source>
</evidence>
<dbReference type="Pfam" id="PF01553">
    <property type="entry name" value="Acyltransferase"/>
    <property type="match status" value="1"/>
</dbReference>
<proteinExistence type="predicted"/>
<protein>
    <submittedName>
        <fullName evidence="5">1-acyl-sn-glycerol-3-phosphate acyltransferase</fullName>
    </submittedName>
</protein>
<dbReference type="AlphaFoldDB" id="A0A7V5U1B8"/>
<keyword evidence="3 5" id="KW-0012">Acyltransferase</keyword>
<accession>A0A7V5U1B8</accession>
<sequence length="268" mass="30475">MRSFIFNVLFYLTSTVFALFCVLLSVLPGNAAVRWGIKRYTRTMVWLMRHIAGIRVEVRGQDNLPTDGPCIIAPKHQSYGDGFVMYAHTDNLSFVTGDHLEKFMTIKRILQKLGAVVIDNCGGSDARDRLQRDAERVAREGRRLLIYPEGHLSQVGTHHRFRKGVYYLYKDFNCPVVPVATNLGQRWNQNDWRKHTGPAVVEFLPPIAPGLDKETFMAELERRIETRSIELLDLENPGALNPDDIGKLRENEVARAKRLERESGVIGG</sequence>
<dbReference type="InterPro" id="IPR002123">
    <property type="entry name" value="Plipid/glycerol_acylTrfase"/>
</dbReference>
<evidence type="ECO:0000259" key="4">
    <source>
        <dbReference type="SMART" id="SM00563"/>
    </source>
</evidence>